<accession>A0A7W7VK37</accession>
<evidence type="ECO:0000313" key="4">
    <source>
        <dbReference type="Proteomes" id="UP000552644"/>
    </source>
</evidence>
<keyword evidence="4" id="KW-1185">Reference proteome</keyword>
<organism evidence="3 4">
    <name type="scientific">Streptosporangium saharense</name>
    <dbReference type="NCBI Taxonomy" id="1706840"/>
    <lineage>
        <taxon>Bacteria</taxon>
        <taxon>Bacillati</taxon>
        <taxon>Actinomycetota</taxon>
        <taxon>Actinomycetes</taxon>
        <taxon>Streptosporangiales</taxon>
        <taxon>Streptosporangiaceae</taxon>
        <taxon>Streptosporangium</taxon>
    </lineage>
</organism>
<comment type="caution">
    <text evidence="3">The sequence shown here is derived from an EMBL/GenBank/DDBJ whole genome shotgun (WGS) entry which is preliminary data.</text>
</comment>
<feature type="region of interest" description="Disordered" evidence="1">
    <location>
        <begin position="24"/>
        <end position="75"/>
    </location>
</feature>
<reference evidence="3 4" key="1">
    <citation type="submission" date="2020-08" db="EMBL/GenBank/DDBJ databases">
        <title>Genomic Encyclopedia of Type Strains, Phase III (KMG-III): the genomes of soil and plant-associated and newly described type strains.</title>
        <authorList>
            <person name="Whitman W."/>
        </authorList>
    </citation>
    <scope>NUCLEOTIDE SEQUENCE [LARGE SCALE GENOMIC DNA]</scope>
    <source>
        <strain evidence="3 4">CECT 8840</strain>
    </source>
</reference>
<dbReference type="EMBL" id="JACHJP010000001">
    <property type="protein sequence ID" value="MBB4913153.1"/>
    <property type="molecule type" value="Genomic_DNA"/>
</dbReference>
<proteinExistence type="predicted"/>
<feature type="chain" id="PRO_5038569394" evidence="2">
    <location>
        <begin position="18"/>
        <end position="174"/>
    </location>
</feature>
<protein>
    <submittedName>
        <fullName evidence="3">Uncharacterized protein</fullName>
    </submittedName>
</protein>
<feature type="signal peptide" evidence="2">
    <location>
        <begin position="1"/>
        <end position="17"/>
    </location>
</feature>
<dbReference type="Proteomes" id="UP000552644">
    <property type="component" value="Unassembled WGS sequence"/>
</dbReference>
<evidence type="ECO:0000256" key="2">
    <source>
        <dbReference type="SAM" id="SignalP"/>
    </source>
</evidence>
<evidence type="ECO:0000313" key="3">
    <source>
        <dbReference type="EMBL" id="MBB4913153.1"/>
    </source>
</evidence>
<evidence type="ECO:0000256" key="1">
    <source>
        <dbReference type="SAM" id="MobiDB-lite"/>
    </source>
</evidence>
<dbReference type="PROSITE" id="PS51257">
    <property type="entry name" value="PROKAR_LIPOPROTEIN"/>
    <property type="match status" value="1"/>
</dbReference>
<keyword evidence="2" id="KW-0732">Signal</keyword>
<gene>
    <name evidence="3" type="ORF">FHS44_000225</name>
</gene>
<dbReference type="RefSeq" id="WP_184711962.1">
    <property type="nucleotide sequence ID" value="NZ_JACHJP010000001.1"/>
</dbReference>
<name>A0A7W7VK37_9ACTN</name>
<dbReference type="AlphaFoldDB" id="A0A7W7VK37"/>
<sequence length="174" mass="18258">MRRIVIPVLAGGLLLTAACGTQSSQNATGAEAPTRATGGTVPSLAVSRTVAPRVEPTGRGGPKPVKPEGHTIGPRKVAWLSAKPSKDGKSLRVVWWSGVEPCAVLDRVSVKQTSKQVTVTLWEGQSSKIQNPVCIDIAIKKVTTVKLKTPLAHRKLVDGAKPKPKPKPTATPGN</sequence>